<evidence type="ECO:0000313" key="8">
    <source>
        <dbReference type="EMBL" id="MFC3759412.1"/>
    </source>
</evidence>
<dbReference type="InterPro" id="IPR014284">
    <property type="entry name" value="RNA_pol_sigma-70_dom"/>
</dbReference>
<evidence type="ECO:0000256" key="3">
    <source>
        <dbReference type="ARBA" id="ARBA00023015"/>
    </source>
</evidence>
<dbReference type="InterPro" id="IPR052704">
    <property type="entry name" value="ECF_Sigma-70_Domain"/>
</dbReference>
<dbReference type="InterPro" id="IPR036388">
    <property type="entry name" value="WH-like_DNA-bd_sf"/>
</dbReference>
<dbReference type="EMBL" id="JBHRZH010000001">
    <property type="protein sequence ID" value="MFC3759412.1"/>
    <property type="molecule type" value="Genomic_DNA"/>
</dbReference>
<sequence length="307" mass="33348">MTNLAADLHDELRPLMFSIAYRMLGSVAEAEDIVQEAFLRLVRSQPHEVESPEAYATTVTTRLAIDHLRSARVRREQYVGAWLPEPLLDTSAMGDPAAHAETADTVSLAFLVLLESLTPVERAVFLLREVFGYDYDRIAAIVEKTEANCRQIFVRAQRRLASGESRFEASPARRDELARQFFAAAESGDIAGLERMLAEDVAFVGDGGGKAPALATPAVGRTRVARFVLGIFRTAKSLSGRIEPTLVNGHPGARIVDADGNLAAVLALQIADGQIVGFQNVLNPDKLAHLGPLIDPSLFPGNQRPAR</sequence>
<feature type="domain" description="RNA polymerase sigma-70 region 2" evidence="6">
    <location>
        <begin position="10"/>
        <end position="72"/>
    </location>
</feature>
<dbReference type="NCBIfam" id="NF007214">
    <property type="entry name" value="PRK09636.1"/>
    <property type="match status" value="1"/>
</dbReference>
<dbReference type="InterPro" id="IPR032710">
    <property type="entry name" value="NTF2-like_dom_sf"/>
</dbReference>
<organism evidence="8 9">
    <name type="scientific">Tenggerimyces flavus</name>
    <dbReference type="NCBI Taxonomy" id="1708749"/>
    <lineage>
        <taxon>Bacteria</taxon>
        <taxon>Bacillati</taxon>
        <taxon>Actinomycetota</taxon>
        <taxon>Actinomycetes</taxon>
        <taxon>Propionibacteriales</taxon>
        <taxon>Nocardioidaceae</taxon>
        <taxon>Tenggerimyces</taxon>
    </lineage>
</organism>
<comment type="subunit">
    <text evidence="2">Interacts transiently with the RNA polymerase catalytic core formed by RpoA, RpoB, RpoC and RpoZ (2 alpha, 1 beta, 1 beta' and 1 omega subunit) to form the RNA polymerase holoenzyme that can initiate transcription.</text>
</comment>
<evidence type="ECO:0000256" key="1">
    <source>
        <dbReference type="ARBA" id="ARBA00010641"/>
    </source>
</evidence>
<dbReference type="InterPro" id="IPR013324">
    <property type="entry name" value="RNA_pol_sigma_r3/r4-like"/>
</dbReference>
<dbReference type="Gene3D" id="1.10.10.10">
    <property type="entry name" value="Winged helix-like DNA-binding domain superfamily/Winged helix DNA-binding domain"/>
    <property type="match status" value="1"/>
</dbReference>
<keyword evidence="4" id="KW-0731">Sigma factor</keyword>
<evidence type="ECO:0000256" key="2">
    <source>
        <dbReference type="ARBA" id="ARBA00011344"/>
    </source>
</evidence>
<name>A0ABV7Y3M0_9ACTN</name>
<dbReference type="Pfam" id="PF04542">
    <property type="entry name" value="Sigma70_r2"/>
    <property type="match status" value="1"/>
</dbReference>
<keyword evidence="9" id="KW-1185">Reference proteome</keyword>
<comment type="caution">
    <text evidence="8">The sequence shown here is derived from an EMBL/GenBank/DDBJ whole genome shotgun (WGS) entry which is preliminary data.</text>
</comment>
<proteinExistence type="inferred from homology"/>
<dbReference type="InterPro" id="IPR014303">
    <property type="entry name" value="RNA_pol_sigma-70_ECF"/>
</dbReference>
<dbReference type="PANTHER" id="PTHR30173">
    <property type="entry name" value="SIGMA 19 FACTOR"/>
    <property type="match status" value="1"/>
</dbReference>
<evidence type="ECO:0000256" key="4">
    <source>
        <dbReference type="ARBA" id="ARBA00023082"/>
    </source>
</evidence>
<dbReference type="NCBIfam" id="TIGR02957">
    <property type="entry name" value="SigX4"/>
    <property type="match status" value="1"/>
</dbReference>
<dbReference type="SUPFAM" id="SSF88659">
    <property type="entry name" value="Sigma3 and sigma4 domains of RNA polymerase sigma factors"/>
    <property type="match status" value="1"/>
</dbReference>
<accession>A0ABV7Y3M0</accession>
<evidence type="ECO:0000256" key="5">
    <source>
        <dbReference type="ARBA" id="ARBA00023163"/>
    </source>
</evidence>
<dbReference type="InterPro" id="IPR013325">
    <property type="entry name" value="RNA_pol_sigma_r2"/>
</dbReference>
<evidence type="ECO:0000259" key="7">
    <source>
        <dbReference type="Pfam" id="PF08281"/>
    </source>
</evidence>
<dbReference type="RefSeq" id="WP_307782676.1">
    <property type="nucleotide sequence ID" value="NZ_JAFBCM010000001.1"/>
</dbReference>
<protein>
    <submittedName>
        <fullName evidence="8">RNA polymerase sigma-70 factor</fullName>
    </submittedName>
</protein>
<dbReference type="Gene3D" id="1.10.1740.10">
    <property type="match status" value="1"/>
</dbReference>
<keyword evidence="5" id="KW-0804">Transcription</keyword>
<comment type="similarity">
    <text evidence="1">Belongs to the sigma-70 factor family. ECF subfamily.</text>
</comment>
<keyword evidence="3" id="KW-0805">Transcription regulation</keyword>
<dbReference type="Proteomes" id="UP001595699">
    <property type="component" value="Unassembled WGS sequence"/>
</dbReference>
<gene>
    <name evidence="8" type="ORF">ACFOUW_01040</name>
</gene>
<dbReference type="Pfam" id="PF08281">
    <property type="entry name" value="Sigma70_r4_2"/>
    <property type="match status" value="1"/>
</dbReference>
<evidence type="ECO:0000313" key="9">
    <source>
        <dbReference type="Proteomes" id="UP001595699"/>
    </source>
</evidence>
<evidence type="ECO:0000259" key="6">
    <source>
        <dbReference type="Pfam" id="PF04542"/>
    </source>
</evidence>
<dbReference type="PANTHER" id="PTHR30173:SF36">
    <property type="entry name" value="ECF RNA POLYMERASE SIGMA FACTOR SIGJ"/>
    <property type="match status" value="1"/>
</dbReference>
<feature type="domain" description="RNA polymerase sigma factor 70 region 4 type 2" evidence="7">
    <location>
        <begin position="109"/>
        <end position="159"/>
    </location>
</feature>
<dbReference type="SUPFAM" id="SSF54427">
    <property type="entry name" value="NTF2-like"/>
    <property type="match status" value="1"/>
</dbReference>
<dbReference type="InterPro" id="IPR007627">
    <property type="entry name" value="RNA_pol_sigma70_r2"/>
</dbReference>
<dbReference type="InterPro" id="IPR013249">
    <property type="entry name" value="RNA_pol_sigma70_r4_t2"/>
</dbReference>
<reference evidence="9" key="1">
    <citation type="journal article" date="2019" name="Int. J. Syst. Evol. Microbiol.">
        <title>The Global Catalogue of Microorganisms (GCM) 10K type strain sequencing project: providing services to taxonomists for standard genome sequencing and annotation.</title>
        <authorList>
            <consortium name="The Broad Institute Genomics Platform"/>
            <consortium name="The Broad Institute Genome Sequencing Center for Infectious Disease"/>
            <person name="Wu L."/>
            <person name="Ma J."/>
        </authorList>
    </citation>
    <scope>NUCLEOTIDE SEQUENCE [LARGE SCALE GENOMIC DNA]</scope>
    <source>
        <strain evidence="9">CGMCC 4.7241</strain>
    </source>
</reference>
<dbReference type="SUPFAM" id="SSF88946">
    <property type="entry name" value="Sigma2 domain of RNA polymerase sigma factors"/>
    <property type="match status" value="1"/>
</dbReference>
<dbReference type="NCBIfam" id="TIGR02937">
    <property type="entry name" value="sigma70-ECF"/>
    <property type="match status" value="1"/>
</dbReference>
<dbReference type="Gene3D" id="3.10.450.50">
    <property type="match status" value="1"/>
</dbReference>